<proteinExistence type="evidence at transcript level"/>
<dbReference type="AlphaFoldDB" id="A0A0K8R5H1"/>
<organism evidence="2">
    <name type="scientific">Ixodes ricinus</name>
    <name type="common">Common tick</name>
    <name type="synonym">Acarus ricinus</name>
    <dbReference type="NCBI Taxonomy" id="34613"/>
    <lineage>
        <taxon>Eukaryota</taxon>
        <taxon>Metazoa</taxon>
        <taxon>Ecdysozoa</taxon>
        <taxon>Arthropoda</taxon>
        <taxon>Chelicerata</taxon>
        <taxon>Arachnida</taxon>
        <taxon>Acari</taxon>
        <taxon>Parasitiformes</taxon>
        <taxon>Ixodida</taxon>
        <taxon>Ixodoidea</taxon>
        <taxon>Ixodidae</taxon>
        <taxon>Ixodinae</taxon>
        <taxon>Ixodes</taxon>
    </lineage>
</organism>
<accession>A0A0K8R5H1</accession>
<sequence length="105" mass="11739">MKIFILVLLVAVLFYVGSADTKVCPPGEYPKACNNWNKRNTSCDEGTCYSPKPPTCEECKCYRDDDDDCEVQCVCEGDTLRLPDKTCRDPSECPKDSPGLQYALD</sequence>
<evidence type="ECO:0000256" key="1">
    <source>
        <dbReference type="SAM" id="SignalP"/>
    </source>
</evidence>
<reference evidence="2" key="1">
    <citation type="submission" date="2012-12" db="EMBL/GenBank/DDBJ databases">
        <title>Identification and characterization of a phenylalanine ammonia-lyase gene family in Isatis indigotica Fort.</title>
        <authorList>
            <person name="Liu Q."/>
            <person name="Chen J."/>
            <person name="Zhou X."/>
            <person name="Di P."/>
            <person name="Xiao Y."/>
            <person name="Xuan H."/>
            <person name="Zhang L."/>
            <person name="Chen W."/>
        </authorList>
    </citation>
    <scope>NUCLEOTIDE SEQUENCE</scope>
    <source>
        <tissue evidence="2">Salivary gland</tissue>
    </source>
</reference>
<name>A0A0K8R5H1_IXORI</name>
<feature type="signal peptide" evidence="1">
    <location>
        <begin position="1"/>
        <end position="19"/>
    </location>
</feature>
<keyword evidence="1" id="KW-0732">Signal</keyword>
<dbReference type="EMBL" id="GADI01007705">
    <property type="protein sequence ID" value="JAA66103.1"/>
    <property type="molecule type" value="mRNA"/>
</dbReference>
<feature type="chain" id="PRO_5005515840" evidence="1">
    <location>
        <begin position="20"/>
        <end position="105"/>
    </location>
</feature>
<protein>
    <submittedName>
        <fullName evidence="2">Putative til domain protein</fullName>
    </submittedName>
</protein>
<evidence type="ECO:0000313" key="2">
    <source>
        <dbReference type="EMBL" id="JAA66103.1"/>
    </source>
</evidence>